<protein>
    <submittedName>
        <fullName evidence="2">Uncharacterized protein</fullName>
    </submittedName>
</protein>
<dbReference type="AlphaFoldDB" id="A0A061ELC5"/>
<proteinExistence type="predicted"/>
<sequence>MNGGILSLYNLMGRFQRPWPLTKIHEQYDKQYGSCSATLPTKSSAGDLTLNRDASSS</sequence>
<dbReference type="InParanoid" id="A0A061ELC5"/>
<evidence type="ECO:0000313" key="3">
    <source>
        <dbReference type="Proteomes" id="UP000026915"/>
    </source>
</evidence>
<dbReference type="Proteomes" id="UP000026915">
    <property type="component" value="Chromosome 4"/>
</dbReference>
<dbReference type="EMBL" id="CM001882">
    <property type="protein sequence ID" value="EOY05835.1"/>
    <property type="molecule type" value="Genomic_DNA"/>
</dbReference>
<evidence type="ECO:0000256" key="1">
    <source>
        <dbReference type="SAM" id="MobiDB-lite"/>
    </source>
</evidence>
<gene>
    <name evidence="2" type="ORF">TCM_020732</name>
</gene>
<organism evidence="2 3">
    <name type="scientific">Theobroma cacao</name>
    <name type="common">Cacao</name>
    <name type="synonym">Cocoa</name>
    <dbReference type="NCBI Taxonomy" id="3641"/>
    <lineage>
        <taxon>Eukaryota</taxon>
        <taxon>Viridiplantae</taxon>
        <taxon>Streptophyta</taxon>
        <taxon>Embryophyta</taxon>
        <taxon>Tracheophyta</taxon>
        <taxon>Spermatophyta</taxon>
        <taxon>Magnoliopsida</taxon>
        <taxon>eudicotyledons</taxon>
        <taxon>Gunneridae</taxon>
        <taxon>Pentapetalae</taxon>
        <taxon>rosids</taxon>
        <taxon>malvids</taxon>
        <taxon>Malvales</taxon>
        <taxon>Malvaceae</taxon>
        <taxon>Byttnerioideae</taxon>
        <taxon>Theobroma</taxon>
    </lineage>
</organism>
<dbReference type="HOGENOM" id="CLU_3000307_0_0_1"/>
<keyword evidence="3" id="KW-1185">Reference proteome</keyword>
<name>A0A061ELC5_THECC</name>
<dbReference type="Gramene" id="EOY05835">
    <property type="protein sequence ID" value="EOY05835"/>
    <property type="gene ID" value="TCM_020732"/>
</dbReference>
<accession>A0A061ELC5</accession>
<evidence type="ECO:0000313" key="2">
    <source>
        <dbReference type="EMBL" id="EOY05835.1"/>
    </source>
</evidence>
<reference evidence="2 3" key="1">
    <citation type="journal article" date="2013" name="Genome Biol.">
        <title>The genome sequence of the most widely cultivated cacao type and its use to identify candidate genes regulating pod color.</title>
        <authorList>
            <person name="Motamayor J.C."/>
            <person name="Mockaitis K."/>
            <person name="Schmutz J."/>
            <person name="Haiminen N."/>
            <person name="Iii D.L."/>
            <person name="Cornejo O."/>
            <person name="Findley S.D."/>
            <person name="Zheng P."/>
            <person name="Utro F."/>
            <person name="Royaert S."/>
            <person name="Saski C."/>
            <person name="Jenkins J."/>
            <person name="Podicheti R."/>
            <person name="Zhao M."/>
            <person name="Scheffler B.E."/>
            <person name="Stack J.C."/>
            <person name="Feltus F.A."/>
            <person name="Mustiga G.M."/>
            <person name="Amores F."/>
            <person name="Phillips W."/>
            <person name="Marelli J.P."/>
            <person name="May G.D."/>
            <person name="Shapiro H."/>
            <person name="Ma J."/>
            <person name="Bustamante C.D."/>
            <person name="Schnell R.J."/>
            <person name="Main D."/>
            <person name="Gilbert D."/>
            <person name="Parida L."/>
            <person name="Kuhn D.N."/>
        </authorList>
    </citation>
    <scope>NUCLEOTIDE SEQUENCE [LARGE SCALE GENOMIC DNA]</scope>
    <source>
        <strain evidence="3">cv. Matina 1-6</strain>
    </source>
</reference>
<feature type="region of interest" description="Disordered" evidence="1">
    <location>
        <begin position="38"/>
        <end position="57"/>
    </location>
</feature>